<dbReference type="EMBL" id="JAMPKM010000002">
    <property type="protein sequence ID" value="MEP0816269.1"/>
    <property type="molecule type" value="Genomic_DNA"/>
</dbReference>
<evidence type="ECO:0000256" key="2">
    <source>
        <dbReference type="ARBA" id="ARBA00022759"/>
    </source>
</evidence>
<evidence type="ECO:0000256" key="6">
    <source>
        <dbReference type="ARBA" id="ARBA00023204"/>
    </source>
</evidence>
<dbReference type="RefSeq" id="WP_190433530.1">
    <property type="nucleotide sequence ID" value="NZ_JAMPKM010000002.1"/>
</dbReference>
<evidence type="ECO:0000256" key="5">
    <source>
        <dbReference type="ARBA" id="ARBA00022801"/>
    </source>
</evidence>
<dbReference type="Pfam" id="PF03851">
    <property type="entry name" value="UvdE"/>
    <property type="match status" value="1"/>
</dbReference>
<keyword evidence="6" id="KW-0234">DNA repair</keyword>
<keyword evidence="1" id="KW-0540">Nuclease</keyword>
<reference evidence="7 8" key="1">
    <citation type="submission" date="2022-04" db="EMBL/GenBank/DDBJ databases">
        <title>Positive selection, recombination, and allopatry shape intraspecific diversity of widespread and dominant cyanobacteria.</title>
        <authorList>
            <person name="Wei J."/>
            <person name="Shu W."/>
            <person name="Hu C."/>
        </authorList>
    </citation>
    <scope>NUCLEOTIDE SEQUENCE [LARGE SCALE GENOMIC DNA]</scope>
    <source>
        <strain evidence="7 8">GB2-A4</strain>
    </source>
</reference>
<dbReference type="Gene3D" id="3.20.20.150">
    <property type="entry name" value="Divalent-metal-dependent TIM barrel enzymes"/>
    <property type="match status" value="1"/>
</dbReference>
<dbReference type="NCBIfam" id="TIGR00629">
    <property type="entry name" value="uvde"/>
    <property type="match status" value="1"/>
</dbReference>
<dbReference type="GO" id="GO:0004519">
    <property type="term" value="F:endonuclease activity"/>
    <property type="evidence" value="ECO:0007669"/>
    <property type="project" value="UniProtKB-KW"/>
</dbReference>
<accession>A0ABV0J3B1</accession>
<keyword evidence="3" id="KW-0227">DNA damage</keyword>
<comment type="caution">
    <text evidence="7">The sequence shown here is derived from an EMBL/GenBank/DDBJ whole genome shotgun (WGS) entry which is preliminary data.</text>
</comment>
<keyword evidence="5" id="KW-0378">Hydrolase</keyword>
<evidence type="ECO:0000313" key="8">
    <source>
        <dbReference type="Proteomes" id="UP001464891"/>
    </source>
</evidence>
<organism evidence="7 8">
    <name type="scientific">Trichocoleus desertorum GB2-A4</name>
    <dbReference type="NCBI Taxonomy" id="2933944"/>
    <lineage>
        <taxon>Bacteria</taxon>
        <taxon>Bacillati</taxon>
        <taxon>Cyanobacteriota</taxon>
        <taxon>Cyanophyceae</taxon>
        <taxon>Leptolyngbyales</taxon>
        <taxon>Trichocoleusaceae</taxon>
        <taxon>Trichocoleus</taxon>
    </lineage>
</organism>
<evidence type="ECO:0000313" key="7">
    <source>
        <dbReference type="EMBL" id="MEP0816269.1"/>
    </source>
</evidence>
<keyword evidence="2 7" id="KW-0255">Endonuclease</keyword>
<dbReference type="PANTHER" id="PTHR31290:SF5">
    <property type="entry name" value="UV-DAMAGE ENDONUCLEASE"/>
    <property type="match status" value="1"/>
</dbReference>
<dbReference type="PANTHER" id="PTHR31290">
    <property type="entry name" value="UV-DAMAGE ENDONUCLEASE"/>
    <property type="match status" value="1"/>
</dbReference>
<dbReference type="SUPFAM" id="SSF51658">
    <property type="entry name" value="Xylose isomerase-like"/>
    <property type="match status" value="1"/>
</dbReference>
<proteinExistence type="predicted"/>
<dbReference type="Proteomes" id="UP001464891">
    <property type="component" value="Unassembled WGS sequence"/>
</dbReference>
<gene>
    <name evidence="7" type="primary">uvsE</name>
    <name evidence="7" type="ORF">NC998_04070</name>
</gene>
<evidence type="ECO:0000256" key="4">
    <source>
        <dbReference type="ARBA" id="ARBA00022769"/>
    </source>
</evidence>
<evidence type="ECO:0000256" key="3">
    <source>
        <dbReference type="ARBA" id="ARBA00022763"/>
    </source>
</evidence>
<evidence type="ECO:0000256" key="1">
    <source>
        <dbReference type="ARBA" id="ARBA00022722"/>
    </source>
</evidence>
<keyword evidence="8" id="KW-1185">Reference proteome</keyword>
<sequence length="309" mass="34895">MSQQLTDTALPKLGLVCITSTNQVRYRALTRKRLLQLELSEQERVLRALYADNLQRLNLAIDFCLEQGIRLYRLTSALFPFADEPIGEGILLEFQDTLRATGDRAQTASIRLVIHPDQFVVLSSDKPEVIENSIKILRAQAQIFDLLGLPRSPWAMMEIHGGKGDRAERLIQVIRNLPDGIRCRLALENDEYAYSAAEILAVCQAAEVPMVFDAHHHVIHEKLESYEHPSVAEMVLAARSTWPFPEWQLVHISNGCDAFGDPHHSNLITVMPSSYREVPWIEVEAKLKEQAIAKLREEWLAPAIASMSA</sequence>
<protein>
    <submittedName>
        <fullName evidence="7">UV DNA damage repair endonuclease UvsE</fullName>
    </submittedName>
</protein>
<keyword evidence="4" id="KW-0228">DNA excision</keyword>
<dbReference type="InterPro" id="IPR036237">
    <property type="entry name" value="Xyl_isomerase-like_sf"/>
</dbReference>
<name>A0ABV0J3B1_9CYAN</name>
<dbReference type="InterPro" id="IPR004601">
    <property type="entry name" value="UvdE"/>
</dbReference>
<dbReference type="NCBIfam" id="NF002640">
    <property type="entry name" value="PRK02308.1-4"/>
    <property type="match status" value="1"/>
</dbReference>